<dbReference type="GeneID" id="25269740"/>
<name>U6G7P6_EIMAC</name>
<evidence type="ECO:0000256" key="1">
    <source>
        <dbReference type="SAM" id="MobiDB-lite"/>
    </source>
</evidence>
<keyword evidence="2" id="KW-0472">Membrane</keyword>
<evidence type="ECO:0000256" key="2">
    <source>
        <dbReference type="SAM" id="Phobius"/>
    </source>
</evidence>
<feature type="transmembrane region" description="Helical" evidence="2">
    <location>
        <begin position="180"/>
        <end position="200"/>
    </location>
</feature>
<feature type="region of interest" description="Disordered" evidence="1">
    <location>
        <begin position="80"/>
        <end position="108"/>
    </location>
</feature>
<feature type="region of interest" description="Disordered" evidence="1">
    <location>
        <begin position="148"/>
        <end position="173"/>
    </location>
</feature>
<keyword evidence="2" id="KW-1133">Transmembrane helix</keyword>
<sequence length="271" mass="29247">MERGRHREPLVAADMQQKYSNCSQTDPSTSTATDGTENEASRGSEAESSSKPPSSSGCSPRCRQQGISSEAVLRLFEDSSETGWGEEDSAAPSFSLCTSSPPPKRKRLSHSTILQACRGPGTAEYVKVGITRTYSDLDTSLPTTEKYLEQGSGSEAPLTTELSEPPTVSSPSRPHRKYKVLHNVAMVLTFVAIVSLWGIVDVSVEVASGVNSGYQFQLYGMLLFIGVLAALVLRKLKALSYRWTSFPSTRTLLASFLTAAAAWGIVVRGKE</sequence>
<dbReference type="RefSeq" id="XP_013253220.1">
    <property type="nucleotide sequence ID" value="XM_013397766.1"/>
</dbReference>
<reference evidence="3" key="1">
    <citation type="submission" date="2013-10" db="EMBL/GenBank/DDBJ databases">
        <title>Genomic analysis of the causative agents of coccidiosis in chickens.</title>
        <authorList>
            <person name="Reid A.J."/>
            <person name="Blake D."/>
            <person name="Billington K."/>
            <person name="Browne H."/>
            <person name="Dunn M."/>
            <person name="Hung S."/>
            <person name="Kawahara F."/>
            <person name="Miranda-Saavedra D."/>
            <person name="Mourier T."/>
            <person name="Nagra H."/>
            <person name="Otto T.D."/>
            <person name="Rawlings N."/>
            <person name="Sanchez A."/>
            <person name="Sanders M."/>
            <person name="Subramaniam C."/>
            <person name="Tay Y."/>
            <person name="Dear P."/>
            <person name="Doerig C."/>
            <person name="Gruber A."/>
            <person name="Parkinson J."/>
            <person name="Shirley M."/>
            <person name="Wan K.L."/>
            <person name="Berriman M."/>
            <person name="Tomley F."/>
            <person name="Pain A."/>
        </authorList>
    </citation>
    <scope>NUCLEOTIDE SEQUENCE [LARGE SCALE GENOMIC DNA]</scope>
    <source>
        <strain evidence="3">Houghton</strain>
    </source>
</reference>
<feature type="compositionally biased region" description="Polar residues" evidence="1">
    <location>
        <begin position="160"/>
        <end position="172"/>
    </location>
</feature>
<dbReference type="VEuPathDB" id="ToxoDB:EAH_00016700"/>
<dbReference type="Proteomes" id="UP000018050">
    <property type="component" value="Unassembled WGS sequence"/>
</dbReference>
<feature type="region of interest" description="Disordered" evidence="1">
    <location>
        <begin position="1"/>
        <end position="64"/>
    </location>
</feature>
<feature type="transmembrane region" description="Helical" evidence="2">
    <location>
        <begin position="212"/>
        <end position="233"/>
    </location>
</feature>
<dbReference type="OMA" id="KALSYRW"/>
<dbReference type="EMBL" id="HG670333">
    <property type="protein sequence ID" value="CDI76200.1"/>
    <property type="molecule type" value="Genomic_DNA"/>
</dbReference>
<feature type="compositionally biased region" description="Polar residues" evidence="1">
    <location>
        <begin position="17"/>
        <end position="35"/>
    </location>
</feature>
<evidence type="ECO:0000313" key="3">
    <source>
        <dbReference type="EMBL" id="CDI76200.1"/>
    </source>
</evidence>
<feature type="compositionally biased region" description="Low complexity" evidence="1">
    <location>
        <begin position="46"/>
        <end position="63"/>
    </location>
</feature>
<feature type="compositionally biased region" description="Acidic residues" evidence="1">
    <location>
        <begin position="80"/>
        <end position="89"/>
    </location>
</feature>
<gene>
    <name evidence="3" type="ORF">EAH_00016700</name>
</gene>
<feature type="transmembrane region" description="Helical" evidence="2">
    <location>
        <begin position="245"/>
        <end position="266"/>
    </location>
</feature>
<protein>
    <submittedName>
        <fullName evidence="3">Uncharacterized protein</fullName>
    </submittedName>
</protein>
<evidence type="ECO:0000313" key="4">
    <source>
        <dbReference type="Proteomes" id="UP000018050"/>
    </source>
</evidence>
<keyword evidence="4" id="KW-1185">Reference proteome</keyword>
<dbReference type="OrthoDB" id="10549387at2759"/>
<organism evidence="3 4">
    <name type="scientific">Eimeria acervulina</name>
    <name type="common">Coccidian parasite</name>
    <dbReference type="NCBI Taxonomy" id="5801"/>
    <lineage>
        <taxon>Eukaryota</taxon>
        <taxon>Sar</taxon>
        <taxon>Alveolata</taxon>
        <taxon>Apicomplexa</taxon>
        <taxon>Conoidasida</taxon>
        <taxon>Coccidia</taxon>
        <taxon>Eucoccidiorida</taxon>
        <taxon>Eimeriorina</taxon>
        <taxon>Eimeriidae</taxon>
        <taxon>Eimeria</taxon>
    </lineage>
</organism>
<accession>U6G7P6</accession>
<proteinExistence type="predicted"/>
<reference evidence="3" key="2">
    <citation type="submission" date="2013-10" db="EMBL/GenBank/DDBJ databases">
        <authorList>
            <person name="Aslett M."/>
        </authorList>
    </citation>
    <scope>NUCLEOTIDE SEQUENCE [LARGE SCALE GENOMIC DNA]</scope>
    <source>
        <strain evidence="3">Houghton</strain>
    </source>
</reference>
<keyword evidence="2" id="KW-0812">Transmembrane</keyword>
<dbReference type="AlphaFoldDB" id="U6G7P6"/>